<dbReference type="InParanoid" id="A0A0V0QUA7"/>
<evidence type="ECO:0000313" key="2">
    <source>
        <dbReference type="Proteomes" id="UP000054937"/>
    </source>
</evidence>
<evidence type="ECO:0000313" key="1">
    <source>
        <dbReference type="EMBL" id="KRX05594.1"/>
    </source>
</evidence>
<dbReference type="Proteomes" id="UP000054937">
    <property type="component" value="Unassembled WGS sequence"/>
</dbReference>
<keyword evidence="2" id="KW-1185">Reference proteome</keyword>
<name>A0A0V0QUA7_PSEPJ</name>
<proteinExistence type="predicted"/>
<dbReference type="AlphaFoldDB" id="A0A0V0QUA7"/>
<sequence>MYNEKQSKISEANNIINNQINMQSHFTISEKELFNLENKAKNNSFNTFDLQNIIIPRRNFKKTQQNIKNSSKSQKELDESEKNLTSIFQEKEIFKIHELQKLENSILEVAKNFESSTAIEIQNNNSSRELEKQKIISSSIQIENQDNLLLKKELNLKQSEIRRQNEQISQLEFHNTRLNKIFERQQNPDKNSASQ</sequence>
<dbReference type="EMBL" id="LDAU01000106">
    <property type="protein sequence ID" value="KRX05594.1"/>
    <property type="molecule type" value="Genomic_DNA"/>
</dbReference>
<accession>A0A0V0QUA7</accession>
<comment type="caution">
    <text evidence="1">The sequence shown here is derived from an EMBL/GenBank/DDBJ whole genome shotgun (WGS) entry which is preliminary data.</text>
</comment>
<gene>
    <name evidence="1" type="ORF">PPERSA_12772</name>
</gene>
<protein>
    <submittedName>
        <fullName evidence="1">Uncharacterized protein</fullName>
    </submittedName>
</protein>
<organism evidence="1 2">
    <name type="scientific">Pseudocohnilembus persalinus</name>
    <name type="common">Ciliate</name>
    <dbReference type="NCBI Taxonomy" id="266149"/>
    <lineage>
        <taxon>Eukaryota</taxon>
        <taxon>Sar</taxon>
        <taxon>Alveolata</taxon>
        <taxon>Ciliophora</taxon>
        <taxon>Intramacronucleata</taxon>
        <taxon>Oligohymenophorea</taxon>
        <taxon>Scuticociliatia</taxon>
        <taxon>Philasterida</taxon>
        <taxon>Pseudocohnilembidae</taxon>
        <taxon>Pseudocohnilembus</taxon>
    </lineage>
</organism>
<reference evidence="1 2" key="1">
    <citation type="journal article" date="2015" name="Sci. Rep.">
        <title>Genome of the facultative scuticociliatosis pathogen Pseudocohnilembus persalinus provides insight into its virulence through horizontal gene transfer.</title>
        <authorList>
            <person name="Xiong J."/>
            <person name="Wang G."/>
            <person name="Cheng J."/>
            <person name="Tian M."/>
            <person name="Pan X."/>
            <person name="Warren A."/>
            <person name="Jiang C."/>
            <person name="Yuan D."/>
            <person name="Miao W."/>
        </authorList>
    </citation>
    <scope>NUCLEOTIDE SEQUENCE [LARGE SCALE GENOMIC DNA]</scope>
    <source>
        <strain evidence="1">36N120E</strain>
    </source>
</reference>